<dbReference type="RefSeq" id="WP_003334122.1">
    <property type="nucleotide sequence ID" value="NZ_CP007806.1"/>
</dbReference>
<name>A0A075RAE8_BRELA</name>
<keyword evidence="4" id="KW-1185">Reference proteome</keyword>
<dbReference type="KEGG" id="blr:BRLA_c045450"/>
<dbReference type="AlphaFoldDB" id="A0A075RAE8"/>
<proteinExistence type="predicted"/>
<sequence>MPTYVFHCQDCGLFEETISMKHATEIIDCPFCTKDAVRLYTRPGLITSSGALRQRIEQSAIPKVIRREHSTTHSCRHSYPSHFPTGVPAPAPAKRPWQISHY</sequence>
<organism evidence="3 4">
    <name type="scientific">Brevibacillus laterosporus LMG 15441</name>
    <dbReference type="NCBI Taxonomy" id="1042163"/>
    <lineage>
        <taxon>Bacteria</taxon>
        <taxon>Bacillati</taxon>
        <taxon>Bacillota</taxon>
        <taxon>Bacilli</taxon>
        <taxon>Bacillales</taxon>
        <taxon>Paenibacillaceae</taxon>
        <taxon>Brevibacillus</taxon>
    </lineage>
</organism>
<feature type="domain" description="Putative regulatory protein FmdB zinc ribbon" evidence="2">
    <location>
        <begin position="1"/>
        <end position="41"/>
    </location>
</feature>
<evidence type="ECO:0000256" key="1">
    <source>
        <dbReference type="SAM" id="MobiDB-lite"/>
    </source>
</evidence>
<dbReference type="STRING" id="1042163.BRLA_c045450"/>
<dbReference type="Pfam" id="PF09723">
    <property type="entry name" value="Zn_ribbon_8"/>
    <property type="match status" value="1"/>
</dbReference>
<reference evidence="3 4" key="1">
    <citation type="journal article" date="2011" name="J. Bacteriol.">
        <title>Genome sequence of Brevibacillus laterosporus LMG 15441, a pathogen of invertebrates.</title>
        <authorList>
            <person name="Djukic M."/>
            <person name="Poehlein A."/>
            <person name="Thurmer A."/>
            <person name="Daniel R."/>
        </authorList>
    </citation>
    <scope>NUCLEOTIDE SEQUENCE [LARGE SCALE GENOMIC DNA]</scope>
    <source>
        <strain evidence="3 4">LMG 15441</strain>
    </source>
</reference>
<gene>
    <name evidence="3" type="ORF">BRLA_c045450</name>
</gene>
<dbReference type="SMART" id="SM00834">
    <property type="entry name" value="CxxC_CXXC_SSSS"/>
    <property type="match status" value="1"/>
</dbReference>
<dbReference type="eggNOG" id="COG2331">
    <property type="taxonomic scope" value="Bacteria"/>
</dbReference>
<evidence type="ECO:0000259" key="2">
    <source>
        <dbReference type="SMART" id="SM00834"/>
    </source>
</evidence>
<protein>
    <submittedName>
        <fullName evidence="3">Putative regulatory protein</fullName>
    </submittedName>
</protein>
<accession>A0A075RAE8</accession>
<dbReference type="InterPro" id="IPR013429">
    <property type="entry name" value="Regulatory_FmdB_Zinc_ribbon"/>
</dbReference>
<evidence type="ECO:0000313" key="4">
    <source>
        <dbReference type="Proteomes" id="UP000005850"/>
    </source>
</evidence>
<evidence type="ECO:0000313" key="3">
    <source>
        <dbReference type="EMBL" id="AIG28809.1"/>
    </source>
</evidence>
<dbReference type="Proteomes" id="UP000005850">
    <property type="component" value="Chromosome"/>
</dbReference>
<feature type="region of interest" description="Disordered" evidence="1">
    <location>
        <begin position="74"/>
        <end position="102"/>
    </location>
</feature>
<dbReference type="EMBL" id="CP007806">
    <property type="protein sequence ID" value="AIG28809.1"/>
    <property type="molecule type" value="Genomic_DNA"/>
</dbReference>
<dbReference type="HOGENOM" id="CLU_136025_2_0_9"/>
<dbReference type="NCBIfam" id="TIGR02605">
    <property type="entry name" value="CxxC_CxxC_SSSS"/>
    <property type="match status" value="1"/>
</dbReference>